<sequence length="64" mass="7879">MKLILNTQIHEILKLKYIVKYRYIVKHRYREVDGRERRDTFARNSVSRGKYNVSRCNLDKICNY</sequence>
<evidence type="ECO:0000313" key="1">
    <source>
        <dbReference type="EMBL" id="JAP21878.1"/>
    </source>
</evidence>
<dbReference type="AlphaFoldDB" id="A0A0V0HQN0"/>
<proteinExistence type="predicted"/>
<reference evidence="1" key="1">
    <citation type="submission" date="2015-12" db="EMBL/GenBank/DDBJ databases">
        <title>Gene expression during late stages of embryo sac development: a critical building block for successful pollen-pistil interactions.</title>
        <authorList>
            <person name="Liu Y."/>
            <person name="Joly V."/>
            <person name="Sabar M."/>
            <person name="Matton D.P."/>
        </authorList>
    </citation>
    <scope>NUCLEOTIDE SEQUENCE</scope>
</reference>
<dbReference type="EMBL" id="GEDG01017203">
    <property type="protein sequence ID" value="JAP21878.1"/>
    <property type="molecule type" value="Transcribed_RNA"/>
</dbReference>
<protein>
    <submittedName>
        <fullName evidence="1">Putative ovule protein</fullName>
    </submittedName>
</protein>
<accession>A0A0V0HQN0</accession>
<organism evidence="1">
    <name type="scientific">Solanum chacoense</name>
    <name type="common">Chaco potato</name>
    <dbReference type="NCBI Taxonomy" id="4108"/>
    <lineage>
        <taxon>Eukaryota</taxon>
        <taxon>Viridiplantae</taxon>
        <taxon>Streptophyta</taxon>
        <taxon>Embryophyta</taxon>
        <taxon>Tracheophyta</taxon>
        <taxon>Spermatophyta</taxon>
        <taxon>Magnoliopsida</taxon>
        <taxon>eudicotyledons</taxon>
        <taxon>Gunneridae</taxon>
        <taxon>Pentapetalae</taxon>
        <taxon>asterids</taxon>
        <taxon>lamiids</taxon>
        <taxon>Solanales</taxon>
        <taxon>Solanaceae</taxon>
        <taxon>Solanoideae</taxon>
        <taxon>Solaneae</taxon>
        <taxon>Solanum</taxon>
    </lineage>
</organism>
<name>A0A0V0HQN0_SOLCH</name>